<dbReference type="InterPro" id="IPR001199">
    <property type="entry name" value="Cyt_B5-like_heme/steroid-bd"/>
</dbReference>
<dbReference type="AlphaFoldDB" id="A7TAX0"/>
<name>A7TAX0_NEMVE</name>
<accession>A7TAX0</accession>
<dbReference type="InParanoid" id="A7TAX0"/>
<sequence>SAAAPSKKQISAACLLRKYTSLVCAHVAETSLPMVLDTAHIVQALAGLLDLLDKFNKLAPGVTKEDEEDLAWPGGIGSPTPARRYGETGSLTLIRPEDLENHNKEGGMWVVIHGKVYDLKEFKEEVCLDLFSRKTEADNFDIRKM</sequence>
<evidence type="ECO:0000259" key="1">
    <source>
        <dbReference type="Pfam" id="PF00173"/>
    </source>
</evidence>
<dbReference type="InterPro" id="IPR036400">
    <property type="entry name" value="Cyt_B5-like_heme/steroid_sf"/>
</dbReference>
<proteinExistence type="predicted"/>
<evidence type="ECO:0000313" key="3">
    <source>
        <dbReference type="Proteomes" id="UP000001593"/>
    </source>
</evidence>
<dbReference type="STRING" id="45351.A7TAX0"/>
<keyword evidence="3" id="KW-1185">Reference proteome</keyword>
<dbReference type="EMBL" id="DS474540">
    <property type="protein sequence ID" value="EDO26847.1"/>
    <property type="molecule type" value="Genomic_DNA"/>
</dbReference>
<feature type="domain" description="Cytochrome b5 heme-binding" evidence="1">
    <location>
        <begin position="96"/>
        <end position="125"/>
    </location>
</feature>
<dbReference type="Proteomes" id="UP000001593">
    <property type="component" value="Unassembled WGS sequence"/>
</dbReference>
<protein>
    <recommendedName>
        <fullName evidence="1">Cytochrome b5 heme-binding domain-containing protein</fullName>
    </recommendedName>
</protein>
<organism evidence="2 3">
    <name type="scientific">Nematostella vectensis</name>
    <name type="common">Starlet sea anemone</name>
    <dbReference type="NCBI Taxonomy" id="45351"/>
    <lineage>
        <taxon>Eukaryota</taxon>
        <taxon>Metazoa</taxon>
        <taxon>Cnidaria</taxon>
        <taxon>Anthozoa</taxon>
        <taxon>Hexacorallia</taxon>
        <taxon>Actiniaria</taxon>
        <taxon>Edwardsiidae</taxon>
        <taxon>Nematostella</taxon>
    </lineage>
</organism>
<dbReference type="eggNOG" id="KOG1426">
    <property type="taxonomic scope" value="Eukaryota"/>
</dbReference>
<dbReference type="Pfam" id="PF00173">
    <property type="entry name" value="Cyt-b5"/>
    <property type="match status" value="1"/>
</dbReference>
<dbReference type="SUPFAM" id="SSF55856">
    <property type="entry name" value="Cytochrome b5-like heme/steroid binding domain"/>
    <property type="match status" value="1"/>
</dbReference>
<gene>
    <name evidence="2" type="ORF">NEMVEDRAFT_v1g224664</name>
</gene>
<dbReference type="HOGENOM" id="CLU_1791734_0_0_1"/>
<dbReference type="Gene3D" id="3.10.120.10">
    <property type="entry name" value="Cytochrome b5-like heme/steroid binding domain"/>
    <property type="match status" value="1"/>
</dbReference>
<feature type="non-terminal residue" evidence="2">
    <location>
        <position position="145"/>
    </location>
</feature>
<reference evidence="2" key="1">
    <citation type="journal article" date="2007" name="Science">
        <title>Sea anemone genome reveals ancestral eumetazoan gene repertoire and genomic organization.</title>
        <authorList>
            <person name="Putnam N.H."/>
            <person name="Srivastava M."/>
            <person name="Hellsten U."/>
            <person name="Dirks B."/>
            <person name="Chapman J."/>
            <person name="Salamov A."/>
            <person name="Terry A."/>
            <person name="Shapiro H."/>
            <person name="Lindquist E."/>
            <person name="Kapitonov V.V."/>
            <person name="Jurka J."/>
            <person name="Genikhovich G."/>
            <person name="Grigoriev I.V."/>
            <person name="Lucas S.M."/>
            <person name="Steele R.E."/>
            <person name="Finnerty J.R."/>
            <person name="Technau U."/>
            <person name="Martindale M.Q."/>
            <person name="Rokhsar D.S."/>
        </authorList>
    </citation>
    <scope>NUCLEOTIDE SEQUENCE [LARGE SCALE GENOMIC DNA]</scope>
    <source>
        <strain evidence="2">CH2 x CH6</strain>
    </source>
</reference>
<dbReference type="PhylomeDB" id="A7TAX0"/>
<evidence type="ECO:0000313" key="2">
    <source>
        <dbReference type="EMBL" id="EDO26847.1"/>
    </source>
</evidence>